<sequence length="170" mass="19795">MDEKVPQIRRGKWSQSGVPHKGWLCISTRDLREEEEYVTCEMCEAQTIRFVHTMRHPDYHKELDCGCDCAGYMEGNKKRAQERDSSMKRRAARRQKFPDRKGWKVSAKGNPHIKVEGYHCIVSNRRSGFTVGITAPWSADLTWGKKTYKTLREAKEGCFDAIEYMKQSSR</sequence>
<name>A0A545SMJ9_9RHOB</name>
<proteinExistence type="predicted"/>
<evidence type="ECO:0000313" key="3">
    <source>
        <dbReference type="Proteomes" id="UP000315816"/>
    </source>
</evidence>
<accession>A0A545SMJ9</accession>
<evidence type="ECO:0000313" key="2">
    <source>
        <dbReference type="EMBL" id="TQV66189.1"/>
    </source>
</evidence>
<feature type="region of interest" description="Disordered" evidence="1">
    <location>
        <begin position="80"/>
        <end position="105"/>
    </location>
</feature>
<dbReference type="Proteomes" id="UP000315816">
    <property type="component" value="Unassembled WGS sequence"/>
</dbReference>
<dbReference type="AlphaFoldDB" id="A0A545SMJ9"/>
<comment type="caution">
    <text evidence="2">The sequence shown here is derived from an EMBL/GenBank/DDBJ whole genome shotgun (WGS) entry which is preliminary data.</text>
</comment>
<dbReference type="EMBL" id="VICH01000011">
    <property type="protein sequence ID" value="TQV66189.1"/>
    <property type="molecule type" value="Genomic_DNA"/>
</dbReference>
<reference evidence="2 3" key="1">
    <citation type="submission" date="2019-06" db="EMBL/GenBank/DDBJ databases">
        <title>A novel species of marine bacteria.</title>
        <authorList>
            <person name="Wang Y."/>
        </authorList>
    </citation>
    <scope>NUCLEOTIDE SEQUENCE [LARGE SCALE GENOMIC DNA]</scope>
    <source>
        <strain evidence="2 3">MA1-10</strain>
    </source>
</reference>
<keyword evidence="3" id="KW-1185">Reference proteome</keyword>
<organism evidence="2 3">
    <name type="scientific">Aliiroseovarius halocynthiae</name>
    <dbReference type="NCBI Taxonomy" id="985055"/>
    <lineage>
        <taxon>Bacteria</taxon>
        <taxon>Pseudomonadati</taxon>
        <taxon>Pseudomonadota</taxon>
        <taxon>Alphaproteobacteria</taxon>
        <taxon>Rhodobacterales</taxon>
        <taxon>Paracoccaceae</taxon>
        <taxon>Aliiroseovarius</taxon>
    </lineage>
</organism>
<protein>
    <submittedName>
        <fullName evidence="2">Uncharacterized protein</fullName>
    </submittedName>
</protein>
<evidence type="ECO:0000256" key="1">
    <source>
        <dbReference type="SAM" id="MobiDB-lite"/>
    </source>
</evidence>
<gene>
    <name evidence="2" type="ORF">FIL88_14125</name>
</gene>